<dbReference type="Proteomes" id="UP001431776">
    <property type="component" value="Unassembled WGS sequence"/>
</dbReference>
<dbReference type="GO" id="GO:0005198">
    <property type="term" value="F:structural molecule activity"/>
    <property type="evidence" value="ECO:0007669"/>
    <property type="project" value="InterPro"/>
</dbReference>
<dbReference type="PANTHER" id="PTHR30033">
    <property type="entry name" value="FLAGELLAR HOOK-ASSOCIATED PROTEIN 1"/>
    <property type="match status" value="1"/>
</dbReference>
<dbReference type="RefSeq" id="WP_349243534.1">
    <property type="nucleotide sequence ID" value="NZ_JASCXX010000003.1"/>
</dbReference>
<dbReference type="GO" id="GO:0044780">
    <property type="term" value="P:bacterial-type flagellum assembly"/>
    <property type="evidence" value="ECO:0007669"/>
    <property type="project" value="InterPro"/>
</dbReference>
<evidence type="ECO:0000313" key="10">
    <source>
        <dbReference type="EMBL" id="MDI6448124.1"/>
    </source>
</evidence>
<dbReference type="InterPro" id="IPR053927">
    <property type="entry name" value="FlgK_helical"/>
</dbReference>
<keyword evidence="11" id="KW-1185">Reference proteome</keyword>
<evidence type="ECO:0000256" key="6">
    <source>
        <dbReference type="ARBA" id="ARBA00023143"/>
    </source>
</evidence>
<dbReference type="Pfam" id="PF00460">
    <property type="entry name" value="Flg_bb_rod"/>
    <property type="match status" value="1"/>
</dbReference>
<sequence length="656" mass="69171">MQNYVIGLSGLNAAYAALDVVGNNIANAATEGYHRQRVDFVPAGTIRSGTVEVGGGVQVAGVVQMVDRLLEGELLRQQSSYGEISQELTTLTSVETIFGEFMEEGGLNATIDAFFDAVRGLAAHPAESVWRNETISLAEVLASEFRRMGTSLTKMEEAIVTEAQNAAESINTLVKQIAELNTKIQSVEITGGHANNLRDHRDRLVSQLGALVGIEVVSRDYGVVDISIGGLPAVTGAVSLEISATLQDGRYLNISAAGTTGSSLNIRGGRLGGLLALKNDWLPGLRGELDTLAKGIINQVNACHVQGLGLDGSFTQLIGEGLPAEDLASVEPAIVDGTFYIRLTNTDTGQIERHAIDVDVTGATPDTLASIAAKIGAIDGLNASVGSSRLHIISDLGYAFDFIPALLPEPNTSNLTAAQPPAISVSGIYNGQANQRLTFTTVGTGTVGNGSLRLDIRDEAGDMVATLNIGSGYAAGDVIEMRNGVKIAVGPGDLNEADTFTVDVFGTTDTSGFLAAAGLNTFFTGASASEMRLRADVAENPNRIATAAGADLSDNTIASRLAHVKDEPIDSLDGLTGNEYYQRIVARVGQEVALKQSRQDNIEALITNLEKRQSEISGVNINDEAAQLLLFEKTFQAVAKYLNSLQMTMKMLMDIV</sequence>
<keyword evidence="10" id="KW-0966">Cell projection</keyword>
<accession>A0AAW6TV50</accession>
<dbReference type="GO" id="GO:0005576">
    <property type="term" value="C:extracellular region"/>
    <property type="evidence" value="ECO:0007669"/>
    <property type="project" value="UniProtKB-SubCell"/>
</dbReference>
<name>A0AAW6TV50_9BACT</name>
<feature type="coiled-coil region" evidence="7">
    <location>
        <begin position="163"/>
        <end position="190"/>
    </location>
</feature>
<dbReference type="GO" id="GO:0009424">
    <property type="term" value="C:bacterial-type flagellum hook"/>
    <property type="evidence" value="ECO:0007669"/>
    <property type="project" value="InterPro"/>
</dbReference>
<comment type="caution">
    <text evidence="10">The sequence shown here is derived from an EMBL/GenBank/DDBJ whole genome shotgun (WGS) entry which is preliminary data.</text>
</comment>
<evidence type="ECO:0000256" key="2">
    <source>
        <dbReference type="ARBA" id="ARBA00004613"/>
    </source>
</evidence>
<feature type="domain" description="Flagellar hook-associated protein FlgK helical" evidence="9">
    <location>
        <begin position="92"/>
        <end position="314"/>
    </location>
</feature>
<keyword evidence="5" id="KW-0964">Secreted</keyword>
<keyword evidence="6" id="KW-0975">Bacterial flagellum</keyword>
<dbReference type="InterPro" id="IPR002371">
    <property type="entry name" value="FlgK"/>
</dbReference>
<dbReference type="PANTHER" id="PTHR30033:SF2">
    <property type="entry name" value="FLAGELLAR HOOK PROTEIN"/>
    <property type="match status" value="1"/>
</dbReference>
<keyword evidence="7" id="KW-0175">Coiled coil</keyword>
<dbReference type="InterPro" id="IPR019776">
    <property type="entry name" value="Flagellar_basal_body_rod_CS"/>
</dbReference>
<feature type="domain" description="Flagellar basal body rod protein N-terminal" evidence="8">
    <location>
        <begin position="7"/>
        <end position="33"/>
    </location>
</feature>
<dbReference type="Pfam" id="PF22638">
    <property type="entry name" value="FlgK_D1"/>
    <property type="match status" value="1"/>
</dbReference>
<organism evidence="10 11">
    <name type="scientific">Anaerobaca lacustris</name>
    <dbReference type="NCBI Taxonomy" id="3044600"/>
    <lineage>
        <taxon>Bacteria</taxon>
        <taxon>Pseudomonadati</taxon>
        <taxon>Planctomycetota</taxon>
        <taxon>Phycisphaerae</taxon>
        <taxon>Sedimentisphaerales</taxon>
        <taxon>Anaerobacaceae</taxon>
        <taxon>Anaerobaca</taxon>
    </lineage>
</organism>
<evidence type="ECO:0000256" key="5">
    <source>
        <dbReference type="ARBA" id="ARBA00022525"/>
    </source>
</evidence>
<evidence type="ECO:0000259" key="9">
    <source>
        <dbReference type="Pfam" id="PF22638"/>
    </source>
</evidence>
<dbReference type="AlphaFoldDB" id="A0AAW6TV50"/>
<evidence type="ECO:0000256" key="7">
    <source>
        <dbReference type="SAM" id="Coils"/>
    </source>
</evidence>
<dbReference type="NCBIfam" id="TIGR02492">
    <property type="entry name" value="flgK_ends"/>
    <property type="match status" value="1"/>
</dbReference>
<keyword evidence="10" id="KW-0969">Cilium</keyword>
<protein>
    <recommendedName>
        <fullName evidence="4">Flagellar hook-associated protein 1</fullName>
    </recommendedName>
</protein>
<dbReference type="PRINTS" id="PR01005">
    <property type="entry name" value="FLGHOOKAP1"/>
</dbReference>
<comment type="similarity">
    <text evidence="3">Belongs to the flagella basal body rod proteins family.</text>
</comment>
<proteinExistence type="inferred from homology"/>
<reference evidence="10" key="1">
    <citation type="submission" date="2023-05" db="EMBL/GenBank/DDBJ databases">
        <title>Anaerotaeda fermentans gen. nov., sp. nov., a novel anaerobic planctomycete of the new family within the order Sedimentisphaerales isolated from Taman Peninsula, Russia.</title>
        <authorList>
            <person name="Khomyakova M.A."/>
            <person name="Merkel A.Y."/>
            <person name="Slobodkin A.I."/>
        </authorList>
    </citation>
    <scope>NUCLEOTIDE SEQUENCE</scope>
    <source>
        <strain evidence="10">M17dextr</strain>
    </source>
</reference>
<gene>
    <name evidence="10" type="primary">flgK</name>
    <name evidence="10" type="ORF">QJ522_03620</name>
</gene>
<evidence type="ECO:0000256" key="4">
    <source>
        <dbReference type="ARBA" id="ARBA00016244"/>
    </source>
</evidence>
<dbReference type="EMBL" id="JASCXX010000003">
    <property type="protein sequence ID" value="MDI6448124.1"/>
    <property type="molecule type" value="Genomic_DNA"/>
</dbReference>
<evidence type="ECO:0000313" key="11">
    <source>
        <dbReference type="Proteomes" id="UP001431776"/>
    </source>
</evidence>
<comment type="subcellular location">
    <subcellularLocation>
        <location evidence="1">Bacterial flagellum</location>
    </subcellularLocation>
    <subcellularLocation>
        <location evidence="2">Secreted</location>
    </subcellularLocation>
</comment>
<evidence type="ECO:0000256" key="1">
    <source>
        <dbReference type="ARBA" id="ARBA00004365"/>
    </source>
</evidence>
<dbReference type="SUPFAM" id="SSF64518">
    <property type="entry name" value="Phase 1 flagellin"/>
    <property type="match status" value="1"/>
</dbReference>
<dbReference type="InterPro" id="IPR001444">
    <property type="entry name" value="Flag_bb_rod_N"/>
</dbReference>
<dbReference type="PROSITE" id="PS00588">
    <property type="entry name" value="FLAGELLA_BB_ROD"/>
    <property type="match status" value="1"/>
</dbReference>
<evidence type="ECO:0000259" key="8">
    <source>
        <dbReference type="Pfam" id="PF00460"/>
    </source>
</evidence>
<keyword evidence="10" id="KW-0282">Flagellum</keyword>
<evidence type="ECO:0000256" key="3">
    <source>
        <dbReference type="ARBA" id="ARBA00009677"/>
    </source>
</evidence>